<keyword evidence="2" id="KW-0285">Flavoprotein</keyword>
<keyword evidence="4" id="KW-0560">Oxidoreductase</keyword>
<dbReference type="InterPro" id="IPR036188">
    <property type="entry name" value="FAD/NAD-bd_sf"/>
</dbReference>
<dbReference type="SUPFAM" id="SSF55424">
    <property type="entry name" value="FAD/NAD-linked reductases, dimerisation (C-terminal) domain"/>
    <property type="match status" value="1"/>
</dbReference>
<dbReference type="InterPro" id="IPR028202">
    <property type="entry name" value="Reductase_C"/>
</dbReference>
<protein>
    <submittedName>
        <fullName evidence="7">NAD/ferredoxin-dependent reductase-like protein</fullName>
    </submittedName>
</protein>
<dbReference type="OrthoDB" id="1145at2"/>
<evidence type="ECO:0000313" key="8">
    <source>
        <dbReference type="Proteomes" id="UP000237752"/>
    </source>
</evidence>
<dbReference type="EMBL" id="PVUE01000004">
    <property type="protein sequence ID" value="PRZ42846.1"/>
    <property type="molecule type" value="Genomic_DNA"/>
</dbReference>
<dbReference type="InterPro" id="IPR050446">
    <property type="entry name" value="FAD-oxidoreductase/Apoptosis"/>
</dbReference>
<dbReference type="GO" id="GO:0005737">
    <property type="term" value="C:cytoplasm"/>
    <property type="evidence" value="ECO:0007669"/>
    <property type="project" value="TreeGrafter"/>
</dbReference>
<dbReference type="PRINTS" id="PR00411">
    <property type="entry name" value="PNDRDTASEI"/>
</dbReference>
<evidence type="ECO:0000259" key="6">
    <source>
        <dbReference type="Pfam" id="PF14759"/>
    </source>
</evidence>
<dbReference type="Gene3D" id="3.50.50.60">
    <property type="entry name" value="FAD/NAD(P)-binding domain"/>
    <property type="match status" value="2"/>
</dbReference>
<gene>
    <name evidence="7" type="ORF">CLV47_104194</name>
</gene>
<keyword evidence="3" id="KW-0274">FAD</keyword>
<dbReference type="Gene3D" id="3.30.390.30">
    <property type="match status" value="1"/>
</dbReference>
<keyword evidence="8" id="KW-1185">Reference proteome</keyword>
<dbReference type="Proteomes" id="UP000237752">
    <property type="component" value="Unassembled WGS sequence"/>
</dbReference>
<dbReference type="Pfam" id="PF07992">
    <property type="entry name" value="Pyr_redox_2"/>
    <property type="match status" value="1"/>
</dbReference>
<dbReference type="GO" id="GO:0016651">
    <property type="term" value="F:oxidoreductase activity, acting on NAD(P)H"/>
    <property type="evidence" value="ECO:0007669"/>
    <property type="project" value="TreeGrafter"/>
</dbReference>
<comment type="caution">
    <text evidence="7">The sequence shown here is derived from an EMBL/GenBank/DDBJ whole genome shotgun (WGS) entry which is preliminary data.</text>
</comment>
<proteinExistence type="predicted"/>
<dbReference type="AlphaFoldDB" id="A0A2T1A2N2"/>
<organism evidence="7 8">
    <name type="scientific">Antricoccus suffuscus</name>
    <dbReference type="NCBI Taxonomy" id="1629062"/>
    <lineage>
        <taxon>Bacteria</taxon>
        <taxon>Bacillati</taxon>
        <taxon>Actinomycetota</taxon>
        <taxon>Actinomycetes</taxon>
        <taxon>Geodermatophilales</taxon>
        <taxon>Antricoccaceae</taxon>
        <taxon>Antricoccus</taxon>
    </lineage>
</organism>
<reference evidence="7 8" key="1">
    <citation type="submission" date="2018-03" db="EMBL/GenBank/DDBJ databases">
        <title>Genomic Encyclopedia of Archaeal and Bacterial Type Strains, Phase II (KMG-II): from individual species to whole genera.</title>
        <authorList>
            <person name="Goeker M."/>
        </authorList>
    </citation>
    <scope>NUCLEOTIDE SEQUENCE [LARGE SCALE GENOMIC DNA]</scope>
    <source>
        <strain evidence="7 8">DSM 100065</strain>
    </source>
</reference>
<dbReference type="PANTHER" id="PTHR43557">
    <property type="entry name" value="APOPTOSIS-INDUCING FACTOR 1"/>
    <property type="match status" value="1"/>
</dbReference>
<feature type="domain" description="FAD/NAD(P)-binding" evidence="5">
    <location>
        <begin position="6"/>
        <end position="301"/>
    </location>
</feature>
<dbReference type="PANTHER" id="PTHR43557:SF2">
    <property type="entry name" value="RIESKE DOMAIN-CONTAINING PROTEIN-RELATED"/>
    <property type="match status" value="1"/>
</dbReference>
<dbReference type="SUPFAM" id="SSF51905">
    <property type="entry name" value="FAD/NAD(P)-binding domain"/>
    <property type="match status" value="1"/>
</dbReference>
<comment type="cofactor">
    <cofactor evidence="1">
        <name>FAD</name>
        <dbReference type="ChEBI" id="CHEBI:57692"/>
    </cofactor>
</comment>
<accession>A0A2T1A2N2</accession>
<dbReference type="Pfam" id="PF14759">
    <property type="entry name" value="Reductase_C"/>
    <property type="match status" value="1"/>
</dbReference>
<sequence length="402" mass="42907">MTDVDHLVIVGASVAGLRAVEGARKTGYAGRISLIGAEEHLPYDRPPLSKTYLTDEQPQPTFYRTEEAMREQLGVDLFLGQPATGLDVAEQVVHTGATEHRYDALVIATGSTARTMPEVGTLGGVLTLRTLDDARVLRAGLDRATRLVVVGGGFIGSEIASAGRARGLPVTIVEALPTPLVRAIGEQMGAACAALHQRNGTQLMCGVPVDRLEGDGHVERVILSDGAVLEADLVVVGTGADPATGWLGDSGLRLDNGIVCDETLWTGAPGVYAAGDVARWVNPTFDRLMRLEHWTSAGDQGRHAGQSAVDPQARKPFSGAPYFWSDWYDANIRFIGIPSDEVQVVIGSTDDGSFLSLYREGDTVVGAFAINQPRHLMKFRPLIAGRASWAEALEFGRERASA</sequence>
<dbReference type="PRINTS" id="PR00368">
    <property type="entry name" value="FADPNR"/>
</dbReference>
<evidence type="ECO:0000259" key="5">
    <source>
        <dbReference type="Pfam" id="PF07992"/>
    </source>
</evidence>
<evidence type="ECO:0000256" key="1">
    <source>
        <dbReference type="ARBA" id="ARBA00001974"/>
    </source>
</evidence>
<evidence type="ECO:0000256" key="4">
    <source>
        <dbReference type="ARBA" id="ARBA00023002"/>
    </source>
</evidence>
<dbReference type="InterPro" id="IPR016156">
    <property type="entry name" value="FAD/NAD-linked_Rdtase_dimer_sf"/>
</dbReference>
<name>A0A2T1A2N2_9ACTN</name>
<evidence type="ECO:0000256" key="2">
    <source>
        <dbReference type="ARBA" id="ARBA00022630"/>
    </source>
</evidence>
<dbReference type="RefSeq" id="WP_106348374.1">
    <property type="nucleotide sequence ID" value="NZ_PVUE01000004.1"/>
</dbReference>
<evidence type="ECO:0000313" key="7">
    <source>
        <dbReference type="EMBL" id="PRZ42846.1"/>
    </source>
</evidence>
<dbReference type="InterPro" id="IPR023753">
    <property type="entry name" value="FAD/NAD-binding_dom"/>
</dbReference>
<feature type="domain" description="Reductase C-terminal" evidence="6">
    <location>
        <begin position="322"/>
        <end position="390"/>
    </location>
</feature>
<evidence type="ECO:0000256" key="3">
    <source>
        <dbReference type="ARBA" id="ARBA00022827"/>
    </source>
</evidence>